<protein>
    <submittedName>
        <fullName evidence="1">Uncharacterized protein</fullName>
    </submittedName>
</protein>
<evidence type="ECO:0000313" key="2">
    <source>
        <dbReference type="Proteomes" id="UP001190700"/>
    </source>
</evidence>
<sequence>MAVRTSLKAKACLAIIPSLTADVLKSTFSRKRKRVAFEGDEEEARAARGGHGSLPPLDAVCREHLATLGSGFKTVNEEQLARPLRGELAPEDVVRHPAEANDDLVDFLAWEKTIAADYTFYHFSKFYEHLVRQMQRSTVGISLDGYNRVWCVYKKQHNLQPVQSKRRRGDYKWI</sequence>
<proteinExistence type="predicted"/>
<dbReference type="EMBL" id="LGRX02000130">
    <property type="protein sequence ID" value="KAK3289456.1"/>
    <property type="molecule type" value="Genomic_DNA"/>
</dbReference>
<dbReference type="Proteomes" id="UP001190700">
    <property type="component" value="Unassembled WGS sequence"/>
</dbReference>
<accession>A0AAE0LL62</accession>
<comment type="caution">
    <text evidence="1">The sequence shown here is derived from an EMBL/GenBank/DDBJ whole genome shotgun (WGS) entry which is preliminary data.</text>
</comment>
<evidence type="ECO:0000313" key="1">
    <source>
        <dbReference type="EMBL" id="KAK3289456.1"/>
    </source>
</evidence>
<name>A0AAE0LL62_9CHLO</name>
<keyword evidence="2" id="KW-1185">Reference proteome</keyword>
<reference evidence="1 2" key="1">
    <citation type="journal article" date="2015" name="Genome Biol. Evol.">
        <title>Comparative Genomics of a Bacterivorous Green Alga Reveals Evolutionary Causalities and Consequences of Phago-Mixotrophic Mode of Nutrition.</title>
        <authorList>
            <person name="Burns J.A."/>
            <person name="Paasch A."/>
            <person name="Narechania A."/>
            <person name="Kim E."/>
        </authorList>
    </citation>
    <scope>NUCLEOTIDE SEQUENCE [LARGE SCALE GENOMIC DNA]</scope>
    <source>
        <strain evidence="1 2">PLY_AMNH</strain>
    </source>
</reference>
<gene>
    <name evidence="1" type="ORF">CYMTET_3135</name>
</gene>
<organism evidence="1 2">
    <name type="scientific">Cymbomonas tetramitiformis</name>
    <dbReference type="NCBI Taxonomy" id="36881"/>
    <lineage>
        <taxon>Eukaryota</taxon>
        <taxon>Viridiplantae</taxon>
        <taxon>Chlorophyta</taxon>
        <taxon>Pyramimonadophyceae</taxon>
        <taxon>Pyramimonadales</taxon>
        <taxon>Pyramimonadaceae</taxon>
        <taxon>Cymbomonas</taxon>
    </lineage>
</organism>
<dbReference type="AlphaFoldDB" id="A0AAE0LL62"/>